<comment type="caution">
    <text evidence="1">The sequence shown here is derived from an EMBL/GenBank/DDBJ whole genome shotgun (WGS) entry which is preliminary data.</text>
</comment>
<organism evidence="1 2">
    <name type="scientific">Halteria grandinella</name>
    <dbReference type="NCBI Taxonomy" id="5974"/>
    <lineage>
        <taxon>Eukaryota</taxon>
        <taxon>Sar</taxon>
        <taxon>Alveolata</taxon>
        <taxon>Ciliophora</taxon>
        <taxon>Intramacronucleata</taxon>
        <taxon>Spirotrichea</taxon>
        <taxon>Stichotrichia</taxon>
        <taxon>Sporadotrichida</taxon>
        <taxon>Halteriidae</taxon>
        <taxon>Halteria</taxon>
    </lineage>
</organism>
<gene>
    <name evidence="1" type="ORF">FGO68_gene11815</name>
</gene>
<evidence type="ECO:0000313" key="1">
    <source>
        <dbReference type="EMBL" id="TNV80663.1"/>
    </source>
</evidence>
<keyword evidence="2" id="KW-1185">Reference proteome</keyword>
<reference evidence="1" key="1">
    <citation type="submission" date="2019-06" db="EMBL/GenBank/DDBJ databases">
        <authorList>
            <person name="Zheng W."/>
        </authorList>
    </citation>
    <scope>NUCLEOTIDE SEQUENCE</scope>
    <source>
        <strain evidence="1">QDHG01</strain>
    </source>
</reference>
<proteinExistence type="predicted"/>
<accession>A0A8J8NSE8</accession>
<evidence type="ECO:0000313" key="2">
    <source>
        <dbReference type="Proteomes" id="UP000785679"/>
    </source>
</evidence>
<dbReference type="AlphaFoldDB" id="A0A8J8NSE8"/>
<dbReference type="Proteomes" id="UP000785679">
    <property type="component" value="Unassembled WGS sequence"/>
</dbReference>
<sequence length="153" mass="17750">MKKINMIISVNSFITSATLYLKGYLDWVNELIVVVDRSCDKKAEYRECTEQEQVEDAVLNQAISYHAWVFIRPNQIWHSPNVSRHPSLHLLALSVLSFLQLCLFLYPGKAEHGHKHRPRVLNSISKYVDDKEVETGRDIKGAYELDVFKDVEF</sequence>
<protein>
    <submittedName>
        <fullName evidence="1">Uncharacterized protein</fullName>
    </submittedName>
</protein>
<dbReference type="EMBL" id="RRYP01007213">
    <property type="protein sequence ID" value="TNV80663.1"/>
    <property type="molecule type" value="Genomic_DNA"/>
</dbReference>
<name>A0A8J8NSE8_HALGN</name>